<dbReference type="AlphaFoldDB" id="A0AA40F7P4"/>
<evidence type="ECO:0000313" key="3">
    <source>
        <dbReference type="EMBL" id="KAK0752738.1"/>
    </source>
</evidence>
<accession>A0AA40F7P4</accession>
<evidence type="ECO:0000313" key="4">
    <source>
        <dbReference type="Proteomes" id="UP001172155"/>
    </source>
</evidence>
<feature type="transmembrane region" description="Helical" evidence="1">
    <location>
        <begin position="372"/>
        <end position="395"/>
    </location>
</feature>
<feature type="transmembrane region" description="Helical" evidence="1">
    <location>
        <begin position="438"/>
        <end position="462"/>
    </location>
</feature>
<protein>
    <submittedName>
        <fullName evidence="3">Uncharacterized protein</fullName>
    </submittedName>
</protein>
<feature type="transmembrane region" description="Helical" evidence="1">
    <location>
        <begin position="324"/>
        <end position="343"/>
    </location>
</feature>
<feature type="signal peptide" evidence="2">
    <location>
        <begin position="1"/>
        <end position="21"/>
    </location>
</feature>
<feature type="transmembrane region" description="Helical" evidence="1">
    <location>
        <begin position="507"/>
        <end position="528"/>
    </location>
</feature>
<name>A0AA40F7P4_9PEZI</name>
<proteinExistence type="predicted"/>
<feature type="transmembrane region" description="Helical" evidence="1">
    <location>
        <begin position="407"/>
        <end position="426"/>
    </location>
</feature>
<feature type="transmembrane region" description="Helical" evidence="1">
    <location>
        <begin position="282"/>
        <end position="304"/>
    </location>
</feature>
<evidence type="ECO:0000256" key="1">
    <source>
        <dbReference type="SAM" id="Phobius"/>
    </source>
</evidence>
<keyword evidence="1" id="KW-0812">Transmembrane</keyword>
<gene>
    <name evidence="3" type="ORF">B0T18DRAFT_450924</name>
</gene>
<keyword evidence="1" id="KW-0472">Membrane</keyword>
<feature type="transmembrane region" description="Helical" evidence="1">
    <location>
        <begin position="133"/>
        <end position="157"/>
    </location>
</feature>
<dbReference type="EMBL" id="JAUKUD010000001">
    <property type="protein sequence ID" value="KAK0752738.1"/>
    <property type="molecule type" value="Genomic_DNA"/>
</dbReference>
<organism evidence="3 4">
    <name type="scientific">Schizothecium vesticola</name>
    <dbReference type="NCBI Taxonomy" id="314040"/>
    <lineage>
        <taxon>Eukaryota</taxon>
        <taxon>Fungi</taxon>
        <taxon>Dikarya</taxon>
        <taxon>Ascomycota</taxon>
        <taxon>Pezizomycotina</taxon>
        <taxon>Sordariomycetes</taxon>
        <taxon>Sordariomycetidae</taxon>
        <taxon>Sordariales</taxon>
        <taxon>Schizotheciaceae</taxon>
        <taxon>Schizothecium</taxon>
    </lineage>
</organism>
<dbReference type="Proteomes" id="UP001172155">
    <property type="component" value="Unassembled WGS sequence"/>
</dbReference>
<sequence length="555" mass="61069">MGLFNPLVVLLLIHSLNFATAFNSAQCCNLAQSRNLFVNDPPAADISCGNVFINDSIPAAASLHVSYQFCKAECPGYDKSEWSSPGEWAAPIVQFLLPSIIFSMSIPRHVQFLSTDVLEEAWIKDATGPIARMAISLALLLPAMLCAALDTVIWVVLIMSMAGPMMVAGLHEATLDCKILRALIARDSKLFQGAGDEQLTTAVELLVTVVSGNLRLGDHDNPDPSSAIIEALTGKKVRIEGTVATPANGTPKPRAPPPPLRFSPSHIVHIPSRLTRLVTSQLPFGAIVGAPVVFYLGAFIYTVLDLLDNPSDQDRAISIAYGRVFPPVYAGAFGTVSMWRRGVNKRAWLERTRAWREVDGFRLQVAMGAWDWALVGVFTFVLISLPAAAGAFVSWRTPPVGFSCRSLSFVLYMGWEIVLTPVYFVWLEAREERGVVAWCWEVWLFLAFLVVFTMAVFTSIVLTLMQIIGVYRNCFCYVTTDYWFRLNEATVDVATDTLGQRNSSGGWIAVGNTATVFMAVCALLAWWFQRYIRGLYDLAIKRTVAGLVVQTPRSP</sequence>
<feature type="chain" id="PRO_5041209993" evidence="2">
    <location>
        <begin position="22"/>
        <end position="555"/>
    </location>
</feature>
<evidence type="ECO:0000256" key="2">
    <source>
        <dbReference type="SAM" id="SignalP"/>
    </source>
</evidence>
<reference evidence="3" key="1">
    <citation type="submission" date="2023-06" db="EMBL/GenBank/DDBJ databases">
        <title>Genome-scale phylogeny and comparative genomics of the fungal order Sordariales.</title>
        <authorList>
            <consortium name="Lawrence Berkeley National Laboratory"/>
            <person name="Hensen N."/>
            <person name="Bonometti L."/>
            <person name="Westerberg I."/>
            <person name="Brannstrom I.O."/>
            <person name="Guillou S."/>
            <person name="Cros-Aarteil S."/>
            <person name="Calhoun S."/>
            <person name="Haridas S."/>
            <person name="Kuo A."/>
            <person name="Mondo S."/>
            <person name="Pangilinan J."/>
            <person name="Riley R."/>
            <person name="LaButti K."/>
            <person name="Andreopoulos B."/>
            <person name="Lipzen A."/>
            <person name="Chen C."/>
            <person name="Yanf M."/>
            <person name="Daum C."/>
            <person name="Ng V."/>
            <person name="Clum A."/>
            <person name="Steindorff A."/>
            <person name="Ohm R."/>
            <person name="Martin F."/>
            <person name="Silar P."/>
            <person name="Natvig D."/>
            <person name="Lalanne C."/>
            <person name="Gautier V."/>
            <person name="Ament-velasquez S.L."/>
            <person name="Kruys A."/>
            <person name="Hutchinson M.I."/>
            <person name="Powell A.J."/>
            <person name="Barry K."/>
            <person name="Miller A.N."/>
            <person name="Grigoriev I.V."/>
            <person name="Debuchy R."/>
            <person name="Gladieux P."/>
            <person name="Thoren M.H."/>
            <person name="Johannesson H."/>
        </authorList>
    </citation>
    <scope>NUCLEOTIDE SEQUENCE</scope>
    <source>
        <strain evidence="3">SMH3187-1</strain>
    </source>
</reference>
<comment type="caution">
    <text evidence="3">The sequence shown here is derived from an EMBL/GenBank/DDBJ whole genome shotgun (WGS) entry which is preliminary data.</text>
</comment>
<keyword evidence="4" id="KW-1185">Reference proteome</keyword>
<keyword evidence="2" id="KW-0732">Signal</keyword>
<keyword evidence="1" id="KW-1133">Transmembrane helix</keyword>